<evidence type="ECO:0000313" key="3">
    <source>
        <dbReference type="EMBL" id="GIY14724.1"/>
    </source>
</evidence>
<keyword evidence="3" id="KW-0695">RNA-directed DNA polymerase</keyword>
<dbReference type="InterPro" id="IPR005135">
    <property type="entry name" value="Endo/exonuclease/phosphatase"/>
</dbReference>
<dbReference type="Pfam" id="PF14529">
    <property type="entry name" value="Exo_endo_phos_2"/>
    <property type="match status" value="1"/>
</dbReference>
<evidence type="ECO:0000313" key="4">
    <source>
        <dbReference type="Proteomes" id="UP001054945"/>
    </source>
</evidence>
<feature type="domain" description="Endonuclease/exonuclease/phosphatase" evidence="2">
    <location>
        <begin position="104"/>
        <end position="203"/>
    </location>
</feature>
<gene>
    <name evidence="3" type="primary">pol_1361</name>
    <name evidence="3" type="ORF">CEXT_200261</name>
</gene>
<dbReference type="AlphaFoldDB" id="A0AAV4R265"/>
<dbReference type="EMBL" id="BPLR01007137">
    <property type="protein sequence ID" value="GIY14724.1"/>
    <property type="molecule type" value="Genomic_DNA"/>
</dbReference>
<protein>
    <submittedName>
        <fullName evidence="3">RNA-directed DNA polymerase from mobile element jockey</fullName>
    </submittedName>
</protein>
<organism evidence="3 4">
    <name type="scientific">Caerostris extrusa</name>
    <name type="common">Bark spider</name>
    <name type="synonym">Caerostris bankana</name>
    <dbReference type="NCBI Taxonomy" id="172846"/>
    <lineage>
        <taxon>Eukaryota</taxon>
        <taxon>Metazoa</taxon>
        <taxon>Ecdysozoa</taxon>
        <taxon>Arthropoda</taxon>
        <taxon>Chelicerata</taxon>
        <taxon>Arachnida</taxon>
        <taxon>Araneae</taxon>
        <taxon>Araneomorphae</taxon>
        <taxon>Entelegynae</taxon>
        <taxon>Araneoidea</taxon>
        <taxon>Araneidae</taxon>
        <taxon>Caerostris</taxon>
    </lineage>
</organism>
<keyword evidence="4" id="KW-1185">Reference proteome</keyword>
<dbReference type="SUPFAM" id="SSF56219">
    <property type="entry name" value="DNase I-like"/>
    <property type="match status" value="1"/>
</dbReference>
<feature type="signal peptide" evidence="1">
    <location>
        <begin position="1"/>
        <end position="19"/>
    </location>
</feature>
<dbReference type="Proteomes" id="UP001054945">
    <property type="component" value="Unassembled WGS sequence"/>
</dbReference>
<evidence type="ECO:0000259" key="2">
    <source>
        <dbReference type="Pfam" id="PF14529"/>
    </source>
</evidence>
<dbReference type="InterPro" id="IPR036691">
    <property type="entry name" value="Endo/exonu/phosph_ase_sf"/>
</dbReference>
<proteinExistence type="predicted"/>
<feature type="chain" id="PRO_5043596020" evidence="1">
    <location>
        <begin position="20"/>
        <end position="312"/>
    </location>
</feature>
<accession>A0AAV4R265</accession>
<keyword evidence="3" id="KW-0808">Transferase</keyword>
<comment type="caution">
    <text evidence="3">The sequence shown here is derived from an EMBL/GenBank/DDBJ whole genome shotgun (WGS) entry which is preliminary data.</text>
</comment>
<dbReference type="Gene3D" id="3.60.10.10">
    <property type="entry name" value="Endonuclease/exonuclease/phosphatase"/>
    <property type="match status" value="1"/>
</dbReference>
<dbReference type="GO" id="GO:0003964">
    <property type="term" value="F:RNA-directed DNA polymerase activity"/>
    <property type="evidence" value="ECO:0007669"/>
    <property type="project" value="UniProtKB-KW"/>
</dbReference>
<keyword evidence="3" id="KW-0548">Nucleotidyltransferase</keyword>
<keyword evidence="1" id="KW-0732">Signal</keyword>
<name>A0AAV4R265_CAEEX</name>
<sequence>MLHCAPIVTASILLPTGVAQTSPSSIKLKQNLPLLQLATPFNLNTPIQILSFANAVSTSSNTQNINTNTNSTLNSLQELAQDNELILILQTLHKIAPQIKQATSMQQKMLIVLTAFNIFNNYFLGGDLNSHHRKWNCSRANSFGINLYKFTNDNRLHIAAPPTPTRYGTNTPSTIDIALFKNLNYRYTCESVSALTSDHNPVIYHFDLTIPNIDSQNYNIPNWSKFTQHLSTAIYTPHDLNTISGIEDSIKLLTDIVYTCHDSTSKHISSNTKFPTLPMILKLKSKKEIDSGKSGKPLDTHRINKIIMILTL</sequence>
<evidence type="ECO:0000256" key="1">
    <source>
        <dbReference type="SAM" id="SignalP"/>
    </source>
</evidence>
<reference evidence="3 4" key="1">
    <citation type="submission" date="2021-06" db="EMBL/GenBank/DDBJ databases">
        <title>Caerostris extrusa draft genome.</title>
        <authorList>
            <person name="Kono N."/>
            <person name="Arakawa K."/>
        </authorList>
    </citation>
    <scope>NUCLEOTIDE SEQUENCE [LARGE SCALE GENOMIC DNA]</scope>
</reference>
<dbReference type="PANTHER" id="PTHR33273">
    <property type="entry name" value="DOMAIN-CONTAINING PROTEIN, PUTATIVE-RELATED"/>
    <property type="match status" value="1"/>
</dbReference>
<dbReference type="PANTHER" id="PTHR33273:SF4">
    <property type="entry name" value="ENDONUCLEASE_EXONUCLEASE_PHOSPHATASE DOMAIN-CONTAINING PROTEIN"/>
    <property type="match status" value="1"/>
</dbReference>